<dbReference type="GO" id="GO:0009432">
    <property type="term" value="P:SOS response"/>
    <property type="evidence" value="ECO:0007669"/>
    <property type="project" value="TreeGrafter"/>
</dbReference>
<accession>A0A8J2ZQC2</accession>
<dbReference type="GO" id="GO:0046872">
    <property type="term" value="F:metal ion binding"/>
    <property type="evidence" value="ECO:0007669"/>
    <property type="project" value="UniProtKB-KW"/>
</dbReference>
<dbReference type="RefSeq" id="WP_188390486.1">
    <property type="nucleotide sequence ID" value="NZ_BMEV01000002.1"/>
</dbReference>
<sequence length="296" mass="33306">MSTIGWVIYNGNLPSSKFVDFARMLQEAAHRQNGELHIYKNNDLLSFLVSNEFKILKNTPESLPDYVIFIDKDIYLARQLESLGIPVFNSSRAIEISDDKILTYQELVKEEIPIPSTIIAPKIFSTGTIEKNMLTQVIEQLGLPLVIKEAFGSFGEQVYLVHSEAELREKVEQLQGKPFLFQSFLKSSFGRDLRLQVVGNHVVAAMKRTSEQDFRANVTSGGKMENYSPTTEEKVLAIRAAKAIGADFAGVDILFGPDDSRYVCEVNSNAHIRNLFDCTGINAADYIVRHILRQIK</sequence>
<dbReference type="NCBIfam" id="TIGR00768">
    <property type="entry name" value="rimK_fam"/>
    <property type="match status" value="1"/>
</dbReference>
<comment type="caution">
    <text evidence="6">The sequence shown here is derived from an EMBL/GenBank/DDBJ whole genome shotgun (WGS) entry which is preliminary data.</text>
</comment>
<evidence type="ECO:0000256" key="2">
    <source>
        <dbReference type="ARBA" id="ARBA00022741"/>
    </source>
</evidence>
<name>A0A8J2ZQC2_9BACI</name>
<dbReference type="Gene3D" id="3.30.470.20">
    <property type="entry name" value="ATP-grasp fold, B domain"/>
    <property type="match status" value="1"/>
</dbReference>
<dbReference type="Proteomes" id="UP000602050">
    <property type="component" value="Unassembled WGS sequence"/>
</dbReference>
<dbReference type="PANTHER" id="PTHR21621">
    <property type="entry name" value="RIBOSOMAL PROTEIN S6 MODIFICATION PROTEIN"/>
    <property type="match status" value="1"/>
</dbReference>
<dbReference type="GO" id="GO:0005524">
    <property type="term" value="F:ATP binding"/>
    <property type="evidence" value="ECO:0007669"/>
    <property type="project" value="UniProtKB-UniRule"/>
</dbReference>
<keyword evidence="3 4" id="KW-0067">ATP-binding</keyword>
<evidence type="ECO:0000256" key="4">
    <source>
        <dbReference type="PROSITE-ProRule" id="PRU00409"/>
    </source>
</evidence>
<dbReference type="AlphaFoldDB" id="A0A8J2ZQC2"/>
<dbReference type="EMBL" id="BMEV01000002">
    <property type="protein sequence ID" value="GGH68673.1"/>
    <property type="molecule type" value="Genomic_DNA"/>
</dbReference>
<keyword evidence="6" id="KW-0436">Ligase</keyword>
<dbReference type="GO" id="GO:0005737">
    <property type="term" value="C:cytoplasm"/>
    <property type="evidence" value="ECO:0007669"/>
    <property type="project" value="TreeGrafter"/>
</dbReference>
<evidence type="ECO:0000313" key="6">
    <source>
        <dbReference type="EMBL" id="GGH68673.1"/>
    </source>
</evidence>
<dbReference type="Gene3D" id="3.30.1490.20">
    <property type="entry name" value="ATP-grasp fold, A domain"/>
    <property type="match status" value="1"/>
</dbReference>
<keyword evidence="1" id="KW-0479">Metal-binding</keyword>
<gene>
    <name evidence="6" type="primary">rimK</name>
    <name evidence="6" type="ORF">GCM10010978_01880</name>
</gene>
<keyword evidence="2 4" id="KW-0547">Nucleotide-binding</keyword>
<dbReference type="InterPro" id="IPR013815">
    <property type="entry name" value="ATP_grasp_subdomain_1"/>
</dbReference>
<protein>
    <submittedName>
        <fullName evidence="6">Alpha-L-glutamate ligase</fullName>
    </submittedName>
</protein>
<dbReference type="Pfam" id="PF08443">
    <property type="entry name" value="RimK"/>
    <property type="match status" value="1"/>
</dbReference>
<dbReference type="InterPro" id="IPR013651">
    <property type="entry name" value="ATP-grasp_RimK-type"/>
</dbReference>
<feature type="domain" description="ATP-grasp" evidence="5">
    <location>
        <begin position="104"/>
        <end position="292"/>
    </location>
</feature>
<keyword evidence="7" id="KW-1185">Reference proteome</keyword>
<dbReference type="GO" id="GO:0018169">
    <property type="term" value="F:ribosomal S6-glutamic acid ligase activity"/>
    <property type="evidence" value="ECO:0007669"/>
    <property type="project" value="TreeGrafter"/>
</dbReference>
<reference evidence="6" key="2">
    <citation type="submission" date="2020-09" db="EMBL/GenBank/DDBJ databases">
        <authorList>
            <person name="Sun Q."/>
            <person name="Zhou Y."/>
        </authorList>
    </citation>
    <scope>NUCLEOTIDE SEQUENCE</scope>
    <source>
        <strain evidence="6">CGMCC 1.12360</strain>
    </source>
</reference>
<dbReference type="PROSITE" id="PS50975">
    <property type="entry name" value="ATP_GRASP"/>
    <property type="match status" value="1"/>
</dbReference>
<evidence type="ECO:0000256" key="1">
    <source>
        <dbReference type="ARBA" id="ARBA00022723"/>
    </source>
</evidence>
<dbReference type="InterPro" id="IPR004666">
    <property type="entry name" value="Rp_bS6_RimK/Lys_biosynth_LsyX"/>
</dbReference>
<organism evidence="6 7">
    <name type="scientific">Compostibacillus humi</name>
    <dbReference type="NCBI Taxonomy" id="1245525"/>
    <lineage>
        <taxon>Bacteria</taxon>
        <taxon>Bacillati</taxon>
        <taxon>Bacillota</taxon>
        <taxon>Bacilli</taxon>
        <taxon>Bacillales</taxon>
        <taxon>Bacillaceae</taxon>
        <taxon>Compostibacillus</taxon>
    </lineage>
</organism>
<evidence type="ECO:0000259" key="5">
    <source>
        <dbReference type="PROSITE" id="PS50975"/>
    </source>
</evidence>
<reference evidence="6" key="1">
    <citation type="journal article" date="2014" name="Int. J. Syst. Evol. Microbiol.">
        <title>Complete genome sequence of Corynebacterium casei LMG S-19264T (=DSM 44701T), isolated from a smear-ripened cheese.</title>
        <authorList>
            <consortium name="US DOE Joint Genome Institute (JGI-PGF)"/>
            <person name="Walter F."/>
            <person name="Albersmeier A."/>
            <person name="Kalinowski J."/>
            <person name="Ruckert C."/>
        </authorList>
    </citation>
    <scope>NUCLEOTIDE SEQUENCE</scope>
    <source>
        <strain evidence="6">CGMCC 1.12360</strain>
    </source>
</reference>
<dbReference type="Gene3D" id="3.40.50.20">
    <property type="match status" value="1"/>
</dbReference>
<dbReference type="SUPFAM" id="SSF56059">
    <property type="entry name" value="Glutathione synthetase ATP-binding domain-like"/>
    <property type="match status" value="1"/>
</dbReference>
<evidence type="ECO:0000313" key="7">
    <source>
        <dbReference type="Proteomes" id="UP000602050"/>
    </source>
</evidence>
<dbReference type="InterPro" id="IPR011761">
    <property type="entry name" value="ATP-grasp"/>
</dbReference>
<proteinExistence type="predicted"/>
<evidence type="ECO:0000256" key="3">
    <source>
        <dbReference type="ARBA" id="ARBA00022840"/>
    </source>
</evidence>
<dbReference type="PANTHER" id="PTHR21621:SF0">
    <property type="entry name" value="BETA-CITRYLGLUTAMATE SYNTHASE B-RELATED"/>
    <property type="match status" value="1"/>
</dbReference>